<dbReference type="AlphaFoldDB" id="F9WSY1"/>
<evidence type="ECO:0000313" key="4">
    <source>
        <dbReference type="Proteomes" id="UP000009027"/>
    </source>
</evidence>
<dbReference type="VEuPathDB" id="TriTrypDB:TvY486_0035320"/>
<reference evidence="3 4" key="1">
    <citation type="journal article" date="2012" name="Proc. Natl. Acad. Sci. U.S.A.">
        <title>Antigenic diversity is generated by distinct evolutionary mechanisms in African trypanosome species.</title>
        <authorList>
            <person name="Jackson A.P."/>
            <person name="Berry A."/>
            <person name="Aslett M."/>
            <person name="Allison H.C."/>
            <person name="Burton P."/>
            <person name="Vavrova-Anderson J."/>
            <person name="Brown R."/>
            <person name="Browne H."/>
            <person name="Corton N."/>
            <person name="Hauser H."/>
            <person name="Gamble J."/>
            <person name="Gilderthorp R."/>
            <person name="Marcello L."/>
            <person name="McQuillan J."/>
            <person name="Otto T.D."/>
            <person name="Quail M.A."/>
            <person name="Sanders M.J."/>
            <person name="van Tonder A."/>
            <person name="Ginger M.L."/>
            <person name="Field M.C."/>
            <person name="Barry J.D."/>
            <person name="Hertz-Fowler C."/>
            <person name="Berriman M."/>
        </authorList>
    </citation>
    <scope>NUCLEOTIDE SEQUENCE</scope>
    <source>
        <strain evidence="3 4">Y486</strain>
    </source>
</reference>
<feature type="coiled-coil region" evidence="1">
    <location>
        <begin position="49"/>
        <end position="104"/>
    </location>
</feature>
<gene>
    <name evidence="3" type="ORF">TvY486_0035320</name>
</gene>
<evidence type="ECO:0008006" key="5">
    <source>
        <dbReference type="Google" id="ProtNLM"/>
    </source>
</evidence>
<sequence length="326" mass="34236">MRLAALACLLSFLAAAVAKATTPRGGETREDFNALCEVMLSAAGAKTEAEGLKARVTEEDNKLRAAAQEWEAAGTNMSAFTSAAQAVENRTHGIAEELKALQEQLLFGKTDNATAETIESLAAKMAPTGGRRGNKGFAMRRGDEIVALANDMMCICNLVGSSGSTGCGAGSTGVCACAYKGYKAAGKSGWHGMKAEASGAAPAQIETNNWPITKGICEARGKGRTKQKAEDIRTHMIAALQTLRTRLKPDKAGTENPTNTYCLGQAGDQGCTARATEQEACVCYAKETAERTGGLPGWAPTAVEIAARMREAAQLERRIHSLSEEA</sequence>
<accession>F9WSY1</accession>
<keyword evidence="2" id="KW-0732">Signal</keyword>
<dbReference type="EMBL" id="CAEX01006084">
    <property type="protein sequence ID" value="CCD20670.1"/>
    <property type="molecule type" value="Genomic_DNA"/>
</dbReference>
<protein>
    <recommendedName>
        <fullName evidence="5">Trypanosomal VSG domain containing protein</fullName>
    </recommendedName>
</protein>
<evidence type="ECO:0000256" key="2">
    <source>
        <dbReference type="SAM" id="SignalP"/>
    </source>
</evidence>
<name>F9WSY1_TRYVY</name>
<keyword evidence="1" id="KW-0175">Coiled coil</keyword>
<dbReference type="Proteomes" id="UP000009027">
    <property type="component" value="Unassembled WGS sequence"/>
</dbReference>
<organism evidence="3 4">
    <name type="scientific">Trypanosoma vivax (strain Y486)</name>
    <dbReference type="NCBI Taxonomy" id="1055687"/>
    <lineage>
        <taxon>Eukaryota</taxon>
        <taxon>Discoba</taxon>
        <taxon>Euglenozoa</taxon>
        <taxon>Kinetoplastea</taxon>
        <taxon>Metakinetoplastina</taxon>
        <taxon>Trypanosomatida</taxon>
        <taxon>Trypanosomatidae</taxon>
        <taxon>Trypanosoma</taxon>
        <taxon>Duttonella</taxon>
    </lineage>
</organism>
<evidence type="ECO:0000256" key="1">
    <source>
        <dbReference type="SAM" id="Coils"/>
    </source>
</evidence>
<feature type="signal peptide" evidence="2">
    <location>
        <begin position="1"/>
        <end position="20"/>
    </location>
</feature>
<keyword evidence="4" id="KW-1185">Reference proteome</keyword>
<evidence type="ECO:0000313" key="3">
    <source>
        <dbReference type="EMBL" id="CCD20670.1"/>
    </source>
</evidence>
<feature type="chain" id="PRO_5003390927" description="Trypanosomal VSG domain containing protein" evidence="2">
    <location>
        <begin position="21"/>
        <end position="326"/>
    </location>
</feature>
<proteinExistence type="predicted"/>